<proteinExistence type="predicted"/>
<reference evidence="3 4" key="1">
    <citation type="submission" date="2016-05" db="EMBL/GenBank/DDBJ databases">
        <title>Genome sequencing reveals origins of a unique bacterial endosymbiosis in the earliest lineages of terrestrial Fungi.</title>
        <authorList>
            <consortium name="DOE Joint Genome Institute"/>
            <person name="Uehling J."/>
            <person name="Gryganskyi A."/>
            <person name="Hameed K."/>
            <person name="Tschaplinski T."/>
            <person name="Misztal P."/>
            <person name="Wu S."/>
            <person name="Desiro A."/>
            <person name="Vande Pol N."/>
            <person name="Du Z.-Y."/>
            <person name="Zienkiewicz A."/>
            <person name="Zienkiewicz K."/>
            <person name="Morin E."/>
            <person name="Tisserant E."/>
            <person name="Splivallo R."/>
            <person name="Hainaut M."/>
            <person name="Henrissat B."/>
            <person name="Ohm R."/>
            <person name="Kuo A."/>
            <person name="Yan J."/>
            <person name="Lipzen A."/>
            <person name="Nolan M."/>
            <person name="Labutti K."/>
            <person name="Barry K."/>
            <person name="Goldstein A."/>
            <person name="Labbe J."/>
            <person name="Schadt C."/>
            <person name="Tuskan G."/>
            <person name="Grigoriev I."/>
            <person name="Martin F."/>
            <person name="Vilgalys R."/>
            <person name="Bonito G."/>
        </authorList>
    </citation>
    <scope>NUCLEOTIDE SEQUENCE [LARGE SCALE GENOMIC DNA]</scope>
    <source>
        <strain evidence="3 4">AG-77</strain>
    </source>
</reference>
<dbReference type="PANTHER" id="PTHR43794">
    <property type="entry name" value="AMINOHYDROLASE SSNA-RELATED"/>
    <property type="match status" value="1"/>
</dbReference>
<dbReference type="STRING" id="1314771.A0A197JVR9"/>
<evidence type="ECO:0000259" key="2">
    <source>
        <dbReference type="Pfam" id="PF01979"/>
    </source>
</evidence>
<dbReference type="InterPro" id="IPR032466">
    <property type="entry name" value="Metal_Hydrolase"/>
</dbReference>
<dbReference type="InterPro" id="IPR006680">
    <property type="entry name" value="Amidohydro-rel"/>
</dbReference>
<keyword evidence="1 3" id="KW-0378">Hydrolase</keyword>
<organism evidence="3 4">
    <name type="scientific">Linnemannia elongata AG-77</name>
    <dbReference type="NCBI Taxonomy" id="1314771"/>
    <lineage>
        <taxon>Eukaryota</taxon>
        <taxon>Fungi</taxon>
        <taxon>Fungi incertae sedis</taxon>
        <taxon>Mucoromycota</taxon>
        <taxon>Mortierellomycotina</taxon>
        <taxon>Mortierellomycetes</taxon>
        <taxon>Mortierellales</taxon>
        <taxon>Mortierellaceae</taxon>
        <taxon>Linnemannia</taxon>
    </lineage>
</organism>
<dbReference type="SUPFAM" id="SSF51556">
    <property type="entry name" value="Metallo-dependent hydrolases"/>
    <property type="match status" value="1"/>
</dbReference>
<sequence length="471" mass="52002">AAAKKSSSILLKGATIIAYDDKKNELDIIRGGSLLIIDDRIADVGMKLTTPIPRGTEVVDVTNSIITPGFVDTHKHSWQHIYQTLAPDILLGDYVYKFSGLSKLTTQINADDAYISTFMSLTDSLNAGVTSILDHAHGTFTPKHSEAMLKAHIDSGARVWNAYSIVPISSTQGGKFHLDWSGQEPGGWKWKQFEQLAKEAPWADGRVQLGLGWEMGREEDEVKYGFDKASELNVSVVTLHHVGYPMQATGVTPKAIYQLNAWGYLNKSYPVVFSHGTVADGADLNILRNTNHFVSVTPESEHHYTHGQIFTSALLEQAALGIDTSYTFSSDMLTQMRLQLQSTRNVGANVAHVNFRFTNNTVMTVNQAFLLGTRNGGLALRRPDIGVIKKGAKADVVIFNTDNTATSAFEDPVAAVVLHSHVGNIEHVILDGKWVKRDFKLVGLDWKSTKETFSKSARKIQKIVKEYSKDW</sequence>
<name>A0A197JVR9_9FUNG</name>
<feature type="non-terminal residue" evidence="3">
    <location>
        <position position="1"/>
    </location>
</feature>
<keyword evidence="4" id="KW-1185">Reference proteome</keyword>
<dbReference type="Proteomes" id="UP000078512">
    <property type="component" value="Unassembled WGS sequence"/>
</dbReference>
<dbReference type="Gene3D" id="2.30.40.10">
    <property type="entry name" value="Urease, subunit C, domain 1"/>
    <property type="match status" value="1"/>
</dbReference>
<feature type="domain" description="Amidohydrolase-related" evidence="2">
    <location>
        <begin position="65"/>
        <end position="435"/>
    </location>
</feature>
<feature type="non-terminal residue" evidence="3">
    <location>
        <position position="471"/>
    </location>
</feature>
<dbReference type="EMBL" id="KV442043">
    <property type="protein sequence ID" value="OAQ29068.1"/>
    <property type="molecule type" value="Genomic_DNA"/>
</dbReference>
<dbReference type="Pfam" id="PF01979">
    <property type="entry name" value="Amidohydro_1"/>
    <property type="match status" value="1"/>
</dbReference>
<evidence type="ECO:0000313" key="3">
    <source>
        <dbReference type="EMBL" id="OAQ29068.1"/>
    </source>
</evidence>
<dbReference type="SUPFAM" id="SSF51338">
    <property type="entry name" value="Composite domain of metallo-dependent hydrolases"/>
    <property type="match status" value="1"/>
</dbReference>
<dbReference type="Gene3D" id="3.20.20.140">
    <property type="entry name" value="Metal-dependent hydrolases"/>
    <property type="match status" value="1"/>
</dbReference>
<dbReference type="InterPro" id="IPR050287">
    <property type="entry name" value="MTA/SAH_deaminase"/>
</dbReference>
<evidence type="ECO:0000256" key="1">
    <source>
        <dbReference type="ARBA" id="ARBA00022801"/>
    </source>
</evidence>
<dbReference type="PANTHER" id="PTHR43794:SF11">
    <property type="entry name" value="AMIDOHYDROLASE-RELATED DOMAIN-CONTAINING PROTEIN"/>
    <property type="match status" value="1"/>
</dbReference>
<evidence type="ECO:0000313" key="4">
    <source>
        <dbReference type="Proteomes" id="UP000078512"/>
    </source>
</evidence>
<dbReference type="GO" id="GO:0016810">
    <property type="term" value="F:hydrolase activity, acting on carbon-nitrogen (but not peptide) bonds"/>
    <property type="evidence" value="ECO:0007669"/>
    <property type="project" value="InterPro"/>
</dbReference>
<dbReference type="OrthoDB" id="194468at2759"/>
<dbReference type="AlphaFoldDB" id="A0A197JVR9"/>
<gene>
    <name evidence="3" type="ORF">K457DRAFT_52457</name>
</gene>
<dbReference type="InterPro" id="IPR011059">
    <property type="entry name" value="Metal-dep_hydrolase_composite"/>
</dbReference>
<accession>A0A197JVR9</accession>
<protein>
    <submittedName>
        <fullName evidence="3">Metallo-dependent hydrolase</fullName>
    </submittedName>
</protein>